<dbReference type="KEGG" id="pgri:PgNI_06076"/>
<dbReference type="AlphaFoldDB" id="A0A6P8B7N1"/>
<protein>
    <submittedName>
        <fullName evidence="2">Uncharacterized protein</fullName>
    </submittedName>
</protein>
<reference evidence="2" key="3">
    <citation type="submission" date="2025-08" db="UniProtKB">
        <authorList>
            <consortium name="RefSeq"/>
        </authorList>
    </citation>
    <scope>IDENTIFICATION</scope>
    <source>
        <strain evidence="2">NI907</strain>
    </source>
</reference>
<reference evidence="1 2" key="1">
    <citation type="journal article" date="2019" name="Mol. Biol. Evol.">
        <title>Blast fungal genomes show frequent chromosomal changes, gene gains and losses, and effector gene turnover.</title>
        <authorList>
            <person name="Gomez Luciano L.B."/>
            <person name="Jason Tsai I."/>
            <person name="Chuma I."/>
            <person name="Tosa Y."/>
            <person name="Chen Y.H."/>
            <person name="Li J.Y."/>
            <person name="Li M.Y."/>
            <person name="Jade Lu M.Y."/>
            <person name="Nakayashiki H."/>
            <person name="Li W.H."/>
        </authorList>
    </citation>
    <scope>NUCLEOTIDE SEQUENCE [LARGE SCALE GENOMIC DNA]</scope>
    <source>
        <strain evidence="1 2">NI907</strain>
    </source>
</reference>
<proteinExistence type="predicted"/>
<gene>
    <name evidence="2" type="ORF">PgNI_06076</name>
</gene>
<keyword evidence="1" id="KW-1185">Reference proteome</keyword>
<dbReference type="GeneID" id="41961014"/>
<feature type="non-terminal residue" evidence="2">
    <location>
        <position position="1"/>
    </location>
</feature>
<accession>A0A6P8B7N1</accession>
<evidence type="ECO:0000313" key="1">
    <source>
        <dbReference type="Proteomes" id="UP000515153"/>
    </source>
</evidence>
<reference evidence="2" key="2">
    <citation type="submission" date="2019-10" db="EMBL/GenBank/DDBJ databases">
        <authorList>
            <consortium name="NCBI Genome Project"/>
        </authorList>
    </citation>
    <scope>NUCLEOTIDE SEQUENCE</scope>
    <source>
        <strain evidence="2">NI907</strain>
    </source>
</reference>
<dbReference type="RefSeq" id="XP_030983024.1">
    <property type="nucleotide sequence ID" value="XM_031126105.1"/>
</dbReference>
<sequence>GNPSDGSPTSKVKQILGENTVHIPRHLVKVCVAMAFSFTTCIQSLFIPLIPAPRSPPSSCPPTRPPASIYLP</sequence>
<name>A0A6P8B7N1_PYRGI</name>
<organism evidence="1 2">
    <name type="scientific">Pyricularia grisea</name>
    <name type="common">Crabgrass-specific blast fungus</name>
    <name type="synonym">Magnaporthe grisea</name>
    <dbReference type="NCBI Taxonomy" id="148305"/>
    <lineage>
        <taxon>Eukaryota</taxon>
        <taxon>Fungi</taxon>
        <taxon>Dikarya</taxon>
        <taxon>Ascomycota</taxon>
        <taxon>Pezizomycotina</taxon>
        <taxon>Sordariomycetes</taxon>
        <taxon>Sordariomycetidae</taxon>
        <taxon>Magnaporthales</taxon>
        <taxon>Pyriculariaceae</taxon>
        <taxon>Pyricularia</taxon>
    </lineage>
</organism>
<evidence type="ECO:0000313" key="2">
    <source>
        <dbReference type="RefSeq" id="XP_030983024.1"/>
    </source>
</evidence>
<dbReference type="Proteomes" id="UP000515153">
    <property type="component" value="Chromosome I"/>
</dbReference>